<protein>
    <submittedName>
        <fullName evidence="1">Uncharacterized protein</fullName>
    </submittedName>
</protein>
<proteinExistence type="predicted"/>
<evidence type="ECO:0000313" key="1">
    <source>
        <dbReference type="EMBL" id="GFO14798.1"/>
    </source>
</evidence>
<sequence length="251" mass="28488">MFILTQTGQYCHQEYSTHLGDSILRRMSSQPELELKKMPYHQLLQEFSLFRLKSYVSLLSGYLNTLHLHNARDRITYMLLAPWSHMTASALTPTFSNSRISDNKRSFSRVSFTVPLEKKNPKGCFQLDPCACFLWLLTLCLYNFTRIEEIFFSSATFFGVTGSLALEGDDNPVFSCLISPLQDIFVMPMNKSRRGQLANARKRWTIEGGAGASSAQEQHVDLDLGLNIPFHPPIEPDALDLSPQPTRSESE</sequence>
<dbReference type="EMBL" id="BLXT01004580">
    <property type="protein sequence ID" value="GFO14798.1"/>
    <property type="molecule type" value="Genomic_DNA"/>
</dbReference>
<gene>
    <name evidence="1" type="ORF">PoB_004130300</name>
</gene>
<name>A0AAV4B5D1_9GAST</name>
<organism evidence="1 2">
    <name type="scientific">Plakobranchus ocellatus</name>
    <dbReference type="NCBI Taxonomy" id="259542"/>
    <lineage>
        <taxon>Eukaryota</taxon>
        <taxon>Metazoa</taxon>
        <taxon>Spiralia</taxon>
        <taxon>Lophotrochozoa</taxon>
        <taxon>Mollusca</taxon>
        <taxon>Gastropoda</taxon>
        <taxon>Heterobranchia</taxon>
        <taxon>Euthyneura</taxon>
        <taxon>Panpulmonata</taxon>
        <taxon>Sacoglossa</taxon>
        <taxon>Placobranchoidea</taxon>
        <taxon>Plakobranchidae</taxon>
        <taxon>Plakobranchus</taxon>
    </lineage>
</organism>
<dbReference type="Proteomes" id="UP000735302">
    <property type="component" value="Unassembled WGS sequence"/>
</dbReference>
<keyword evidence="2" id="KW-1185">Reference proteome</keyword>
<comment type="caution">
    <text evidence="1">The sequence shown here is derived from an EMBL/GenBank/DDBJ whole genome shotgun (WGS) entry which is preliminary data.</text>
</comment>
<accession>A0AAV4B5D1</accession>
<reference evidence="1 2" key="1">
    <citation type="journal article" date="2021" name="Elife">
        <title>Chloroplast acquisition without the gene transfer in kleptoplastic sea slugs, Plakobranchus ocellatus.</title>
        <authorList>
            <person name="Maeda T."/>
            <person name="Takahashi S."/>
            <person name="Yoshida T."/>
            <person name="Shimamura S."/>
            <person name="Takaki Y."/>
            <person name="Nagai Y."/>
            <person name="Toyoda A."/>
            <person name="Suzuki Y."/>
            <person name="Arimoto A."/>
            <person name="Ishii H."/>
            <person name="Satoh N."/>
            <person name="Nishiyama T."/>
            <person name="Hasebe M."/>
            <person name="Maruyama T."/>
            <person name="Minagawa J."/>
            <person name="Obokata J."/>
            <person name="Shigenobu S."/>
        </authorList>
    </citation>
    <scope>NUCLEOTIDE SEQUENCE [LARGE SCALE GENOMIC DNA]</scope>
</reference>
<dbReference type="AlphaFoldDB" id="A0AAV4B5D1"/>
<evidence type="ECO:0000313" key="2">
    <source>
        <dbReference type="Proteomes" id="UP000735302"/>
    </source>
</evidence>